<dbReference type="EMBL" id="FNVT01000030">
    <property type="protein sequence ID" value="SEH02811.1"/>
    <property type="molecule type" value="Genomic_DNA"/>
</dbReference>
<reference evidence="2 3" key="1">
    <citation type="submission" date="2016-10" db="EMBL/GenBank/DDBJ databases">
        <authorList>
            <person name="de Groot N.N."/>
        </authorList>
    </citation>
    <scope>NUCLEOTIDE SEQUENCE [LARGE SCALE GENOMIC DNA]</scope>
    <source>
        <strain evidence="2 3">CGMCC 4.7037</strain>
    </source>
</reference>
<dbReference type="GO" id="GO:0016705">
    <property type="term" value="F:oxidoreductase activity, acting on paired donors, with incorporation or reduction of molecular oxygen"/>
    <property type="evidence" value="ECO:0007669"/>
    <property type="project" value="InterPro"/>
</dbReference>
<keyword evidence="3" id="KW-1185">Reference proteome</keyword>
<dbReference type="InterPro" id="IPR036661">
    <property type="entry name" value="Luciferase-like_sf"/>
</dbReference>
<dbReference type="InterPro" id="IPR011251">
    <property type="entry name" value="Luciferase-like_dom"/>
</dbReference>
<evidence type="ECO:0000313" key="3">
    <source>
        <dbReference type="Proteomes" id="UP000236732"/>
    </source>
</evidence>
<sequence>MCRARPSDIVERMTDHPFRFGAVSAFPRSARLGRHDAADSAGSAPSWPELARRAESLGYATLLVPDTLGTLSPFTAAAVAATATTTLRVGTFVLNAALRTPEAVAWDTGTLRTLTGGRFELGLGAGRPGAEQDAAALGVDFGTPGRRIERVSQTIDAVKDVRVMVAAAGPRLLRLASEKADTIALGVPPHHTEEQLTAKLDELYELAGDRFNGLELNLNLACAGGEPPEWAVSRFGSSGVGILTGSPQEMADTLRRRRDRLGISYVSVNAQFMDAFAPVVEKLAGT</sequence>
<dbReference type="PANTHER" id="PTHR43244">
    <property type="match status" value="1"/>
</dbReference>
<evidence type="ECO:0000313" key="2">
    <source>
        <dbReference type="EMBL" id="SEH02811.1"/>
    </source>
</evidence>
<dbReference type="PANTHER" id="PTHR43244:SF2">
    <property type="entry name" value="CONSERVED HYPOTHETICAL ALANINE AND PROLINE-RICH PROTEIN"/>
    <property type="match status" value="1"/>
</dbReference>
<dbReference type="Proteomes" id="UP000236732">
    <property type="component" value="Unassembled WGS sequence"/>
</dbReference>
<proteinExistence type="predicted"/>
<dbReference type="InterPro" id="IPR050564">
    <property type="entry name" value="F420-G6PD/mer"/>
</dbReference>
<dbReference type="Gene3D" id="3.20.20.30">
    <property type="entry name" value="Luciferase-like domain"/>
    <property type="match status" value="2"/>
</dbReference>
<dbReference type="AlphaFoldDB" id="A0A1H6F0B6"/>
<organism evidence="2 3">
    <name type="scientific">Nonomuraea solani</name>
    <dbReference type="NCBI Taxonomy" id="1144553"/>
    <lineage>
        <taxon>Bacteria</taxon>
        <taxon>Bacillati</taxon>
        <taxon>Actinomycetota</taxon>
        <taxon>Actinomycetes</taxon>
        <taxon>Streptosporangiales</taxon>
        <taxon>Streptosporangiaceae</taxon>
        <taxon>Nonomuraea</taxon>
    </lineage>
</organism>
<dbReference type="Pfam" id="PF00296">
    <property type="entry name" value="Bac_luciferase"/>
    <property type="match status" value="1"/>
</dbReference>
<protein>
    <submittedName>
        <fullName evidence="2">Probable F420-dependent oxidoreductase, MSMEG_2516 family</fullName>
    </submittedName>
</protein>
<accession>A0A1H6F0B6</accession>
<evidence type="ECO:0000259" key="1">
    <source>
        <dbReference type="Pfam" id="PF00296"/>
    </source>
</evidence>
<dbReference type="SUPFAM" id="SSF51679">
    <property type="entry name" value="Bacterial luciferase-like"/>
    <property type="match status" value="1"/>
</dbReference>
<gene>
    <name evidence="2" type="ORF">SAMN05444920_13034</name>
</gene>
<name>A0A1H6F0B6_9ACTN</name>
<feature type="domain" description="Luciferase-like" evidence="1">
    <location>
        <begin position="34"/>
        <end position="149"/>
    </location>
</feature>